<dbReference type="Gramene" id="PGSC0003DMT400093621">
    <property type="protein sequence ID" value="PGSC0003DMT400093621"/>
    <property type="gene ID" value="PGSC0003DMG400043192"/>
</dbReference>
<evidence type="ECO:0000313" key="1">
    <source>
        <dbReference type="EnsemblPlants" id="PGSC0003DMT400093621"/>
    </source>
</evidence>
<reference evidence="2" key="1">
    <citation type="journal article" date="2011" name="Nature">
        <title>Genome sequence and analysis of the tuber crop potato.</title>
        <authorList>
            <consortium name="The Potato Genome Sequencing Consortium"/>
        </authorList>
    </citation>
    <scope>NUCLEOTIDE SEQUENCE [LARGE SCALE GENOMIC DNA]</scope>
    <source>
        <strain evidence="2">cv. DM1-3 516 R44</strain>
    </source>
</reference>
<protein>
    <submittedName>
        <fullName evidence="1">Uncharacterized protein</fullName>
    </submittedName>
</protein>
<sequence length="82" mass="9157">MKILHKRLHGQCEDSHAVLMLVVLDQWLKENPTELDPFTTTCATRLPLHGPSSASNLEPFVIPLSVDVDSRLLGAYVKFSLD</sequence>
<organism evidence="1 2">
    <name type="scientific">Solanum tuberosum</name>
    <name type="common">Potato</name>
    <dbReference type="NCBI Taxonomy" id="4113"/>
    <lineage>
        <taxon>Eukaryota</taxon>
        <taxon>Viridiplantae</taxon>
        <taxon>Streptophyta</taxon>
        <taxon>Embryophyta</taxon>
        <taxon>Tracheophyta</taxon>
        <taxon>Spermatophyta</taxon>
        <taxon>Magnoliopsida</taxon>
        <taxon>eudicotyledons</taxon>
        <taxon>Gunneridae</taxon>
        <taxon>Pentapetalae</taxon>
        <taxon>asterids</taxon>
        <taxon>lamiids</taxon>
        <taxon>Solanales</taxon>
        <taxon>Solanaceae</taxon>
        <taxon>Solanoideae</taxon>
        <taxon>Solaneae</taxon>
        <taxon>Solanum</taxon>
    </lineage>
</organism>
<proteinExistence type="predicted"/>
<keyword evidence="2" id="KW-1185">Reference proteome</keyword>
<name>M1DSC5_SOLTU</name>
<evidence type="ECO:0000313" key="2">
    <source>
        <dbReference type="Proteomes" id="UP000011115"/>
    </source>
</evidence>
<dbReference type="EnsemblPlants" id="PGSC0003DMT400093621">
    <property type="protein sequence ID" value="PGSC0003DMT400093621"/>
    <property type="gene ID" value="PGSC0003DMG400043192"/>
</dbReference>
<dbReference type="AlphaFoldDB" id="M1DSC5"/>
<accession>M1DSC5</accession>
<reference evidence="1" key="2">
    <citation type="submission" date="2015-06" db="UniProtKB">
        <authorList>
            <consortium name="EnsemblPlants"/>
        </authorList>
    </citation>
    <scope>IDENTIFICATION</scope>
    <source>
        <strain evidence="1">DM1-3 516 R44</strain>
    </source>
</reference>
<dbReference type="HOGENOM" id="CLU_2562812_0_0_1"/>
<dbReference type="Proteomes" id="UP000011115">
    <property type="component" value="Unassembled WGS sequence"/>
</dbReference>
<dbReference type="PaxDb" id="4113-PGSC0003DMT400093621"/>
<dbReference type="InParanoid" id="M1DSC5"/>